<keyword evidence="1" id="KW-1133">Transmembrane helix</keyword>
<accession>A0A8T4GIG2</accession>
<keyword evidence="1" id="KW-0472">Membrane</keyword>
<gene>
    <name evidence="2" type="ORF">J2751_003136</name>
</gene>
<dbReference type="EMBL" id="JAGGKQ010000046">
    <property type="protein sequence ID" value="MBP1924086.1"/>
    <property type="molecule type" value="Genomic_DNA"/>
</dbReference>
<dbReference type="AlphaFoldDB" id="A0A8T4GIG2"/>
<protein>
    <submittedName>
        <fullName evidence="2">Uncharacterized protein</fullName>
    </submittedName>
</protein>
<evidence type="ECO:0000256" key="1">
    <source>
        <dbReference type="SAM" id="Phobius"/>
    </source>
</evidence>
<comment type="caution">
    <text evidence="2">The sequence shown here is derived from an EMBL/GenBank/DDBJ whole genome shotgun (WGS) entry which is preliminary data.</text>
</comment>
<sequence length="67" mass="8202">MNSSSQFWVGENFGKDERHHCAVYLCLAIQLLFVNLNANRSECLRYRFVNRFTIFNLVREEWWLLFR</sequence>
<proteinExistence type="predicted"/>
<evidence type="ECO:0000313" key="3">
    <source>
        <dbReference type="Proteomes" id="UP000823588"/>
    </source>
</evidence>
<name>A0A8T4GIG2_9EURY</name>
<organism evidence="2 3">
    <name type="scientific">Halorubrum alkaliphilum</name>
    <dbReference type="NCBI Taxonomy" id="261290"/>
    <lineage>
        <taxon>Archaea</taxon>
        <taxon>Methanobacteriati</taxon>
        <taxon>Methanobacteriota</taxon>
        <taxon>Stenosarchaea group</taxon>
        <taxon>Halobacteria</taxon>
        <taxon>Halobacteriales</taxon>
        <taxon>Haloferacaceae</taxon>
        <taxon>Halorubrum</taxon>
    </lineage>
</organism>
<keyword evidence="1" id="KW-0812">Transmembrane</keyword>
<dbReference type="Proteomes" id="UP000823588">
    <property type="component" value="Unassembled WGS sequence"/>
</dbReference>
<evidence type="ECO:0000313" key="2">
    <source>
        <dbReference type="EMBL" id="MBP1924086.1"/>
    </source>
</evidence>
<feature type="transmembrane region" description="Helical" evidence="1">
    <location>
        <begin position="21"/>
        <end position="38"/>
    </location>
</feature>
<reference evidence="2" key="1">
    <citation type="submission" date="2021-03" db="EMBL/GenBank/DDBJ databases">
        <title>Genomic Encyclopedia of Type Strains, Phase IV (KMG-IV): sequencing the most valuable type-strain genomes for metagenomic binning, comparative biology and taxonomic classification.</title>
        <authorList>
            <person name="Goeker M."/>
        </authorList>
    </citation>
    <scope>NUCLEOTIDE SEQUENCE</scope>
    <source>
        <strain evidence="2">DSM 23564</strain>
    </source>
</reference>
<keyword evidence="3" id="KW-1185">Reference proteome</keyword>